<keyword evidence="2" id="KW-1185">Reference proteome</keyword>
<evidence type="ECO:0000313" key="1">
    <source>
        <dbReference type="EMBL" id="TCP60251.1"/>
    </source>
</evidence>
<dbReference type="AlphaFoldDB" id="A0A4R2RKL6"/>
<dbReference type="InterPro" id="IPR027417">
    <property type="entry name" value="P-loop_NTPase"/>
</dbReference>
<dbReference type="Pfam" id="PF03567">
    <property type="entry name" value="Sulfotransfer_2"/>
    <property type="match status" value="1"/>
</dbReference>
<sequence>MRGARPPHPPGYFAQSRTGTAAGGGVASPGLAIAERPVSLSFMIISRGRNYIFVHIPKTGGTALTHVLETRAMADDILIGDTPKARRRRRRLRGVQSAGRLWKHSTLADIEGLVSPDEIADFFVFALVRNPWDRAVSYYHWLRGQRFDHPAVGLAQRLEFAEFLAHPQIAGGFRANPYGVYMRDGAGVERCSAWVRLEHFAEDIAPVEAHLGFRIGPLERVNASGRNADYRAYYSGATAALVAEYCAEDIARFGYAFGG</sequence>
<dbReference type="InterPro" id="IPR005331">
    <property type="entry name" value="Sulfotransferase"/>
</dbReference>
<gene>
    <name evidence="1" type="ORF">EV663_11138</name>
</gene>
<dbReference type="EMBL" id="SLXU01000011">
    <property type="protein sequence ID" value="TCP60251.1"/>
    <property type="molecule type" value="Genomic_DNA"/>
</dbReference>
<keyword evidence="1" id="KW-0808">Transferase</keyword>
<evidence type="ECO:0000313" key="2">
    <source>
        <dbReference type="Proteomes" id="UP000295050"/>
    </source>
</evidence>
<organism evidence="1 2">
    <name type="scientific">Rhodovulum bhavnagarense</name>
    <dbReference type="NCBI Taxonomy" id="992286"/>
    <lineage>
        <taxon>Bacteria</taxon>
        <taxon>Pseudomonadati</taxon>
        <taxon>Pseudomonadota</taxon>
        <taxon>Alphaproteobacteria</taxon>
        <taxon>Rhodobacterales</taxon>
        <taxon>Paracoccaceae</taxon>
        <taxon>Rhodovulum</taxon>
    </lineage>
</organism>
<protein>
    <submittedName>
        <fullName evidence="1">Sulfotransferase family protein</fullName>
    </submittedName>
</protein>
<reference evidence="1 2" key="1">
    <citation type="submission" date="2019-03" db="EMBL/GenBank/DDBJ databases">
        <title>Genomic Encyclopedia of Type Strains, Phase IV (KMG-IV): sequencing the most valuable type-strain genomes for metagenomic binning, comparative biology and taxonomic classification.</title>
        <authorList>
            <person name="Goeker M."/>
        </authorList>
    </citation>
    <scope>NUCLEOTIDE SEQUENCE [LARGE SCALE GENOMIC DNA]</scope>
    <source>
        <strain evidence="1 2">DSM 24766</strain>
    </source>
</reference>
<dbReference type="GO" id="GO:0008146">
    <property type="term" value="F:sulfotransferase activity"/>
    <property type="evidence" value="ECO:0007669"/>
    <property type="project" value="InterPro"/>
</dbReference>
<comment type="caution">
    <text evidence="1">The sequence shown here is derived from an EMBL/GenBank/DDBJ whole genome shotgun (WGS) entry which is preliminary data.</text>
</comment>
<name>A0A4R2RKL6_9RHOB</name>
<dbReference type="SUPFAM" id="SSF52540">
    <property type="entry name" value="P-loop containing nucleoside triphosphate hydrolases"/>
    <property type="match status" value="1"/>
</dbReference>
<dbReference type="Gene3D" id="3.40.50.300">
    <property type="entry name" value="P-loop containing nucleotide triphosphate hydrolases"/>
    <property type="match status" value="1"/>
</dbReference>
<accession>A0A4R2RKL6</accession>
<proteinExistence type="predicted"/>
<dbReference type="GO" id="GO:0016020">
    <property type="term" value="C:membrane"/>
    <property type="evidence" value="ECO:0007669"/>
    <property type="project" value="InterPro"/>
</dbReference>
<dbReference type="Proteomes" id="UP000295050">
    <property type="component" value="Unassembled WGS sequence"/>
</dbReference>